<comment type="caution">
    <text evidence="2">The sequence shown here is derived from an EMBL/GenBank/DDBJ whole genome shotgun (WGS) entry which is preliminary data.</text>
</comment>
<keyword evidence="3" id="KW-1185">Reference proteome</keyword>
<dbReference type="EMBL" id="BDGG01000001">
    <property type="protein sequence ID" value="GAU89474.1"/>
    <property type="molecule type" value="Genomic_DNA"/>
</dbReference>
<dbReference type="AlphaFoldDB" id="A0A1D1UIB6"/>
<organism evidence="2 3">
    <name type="scientific">Ramazzottius varieornatus</name>
    <name type="common">Water bear</name>
    <name type="synonym">Tardigrade</name>
    <dbReference type="NCBI Taxonomy" id="947166"/>
    <lineage>
        <taxon>Eukaryota</taxon>
        <taxon>Metazoa</taxon>
        <taxon>Ecdysozoa</taxon>
        <taxon>Tardigrada</taxon>
        <taxon>Eutardigrada</taxon>
        <taxon>Parachela</taxon>
        <taxon>Hypsibioidea</taxon>
        <taxon>Ramazzottiidae</taxon>
        <taxon>Ramazzottius</taxon>
    </lineage>
</organism>
<proteinExistence type="predicted"/>
<feature type="signal peptide" evidence="1">
    <location>
        <begin position="1"/>
        <end position="18"/>
    </location>
</feature>
<evidence type="ECO:0000313" key="3">
    <source>
        <dbReference type="Proteomes" id="UP000186922"/>
    </source>
</evidence>
<dbReference type="Proteomes" id="UP000186922">
    <property type="component" value="Unassembled WGS sequence"/>
</dbReference>
<gene>
    <name evidence="2" type="primary">RvY_02022-1</name>
    <name evidence="2" type="synonym">RvY_02022.1</name>
    <name evidence="2" type="ORF">RvY_02022</name>
</gene>
<evidence type="ECO:0000313" key="2">
    <source>
        <dbReference type="EMBL" id="GAU89474.1"/>
    </source>
</evidence>
<feature type="chain" id="PRO_5008897238" description="Secreted protein" evidence="1">
    <location>
        <begin position="19"/>
        <end position="66"/>
    </location>
</feature>
<evidence type="ECO:0000256" key="1">
    <source>
        <dbReference type="SAM" id="SignalP"/>
    </source>
</evidence>
<sequence length="66" mass="7666">MFANDFTMFLCVSNCATALQLAISIIITSRCSWCRDGISHKCECVICRNLPKLNRTFRFGVRRYRN</sequence>
<reference evidence="2 3" key="1">
    <citation type="journal article" date="2016" name="Nat. Commun.">
        <title>Extremotolerant tardigrade genome and improved radiotolerance of human cultured cells by tardigrade-unique protein.</title>
        <authorList>
            <person name="Hashimoto T."/>
            <person name="Horikawa D.D."/>
            <person name="Saito Y."/>
            <person name="Kuwahara H."/>
            <person name="Kozuka-Hata H."/>
            <person name="Shin-I T."/>
            <person name="Minakuchi Y."/>
            <person name="Ohishi K."/>
            <person name="Motoyama A."/>
            <person name="Aizu T."/>
            <person name="Enomoto A."/>
            <person name="Kondo K."/>
            <person name="Tanaka S."/>
            <person name="Hara Y."/>
            <person name="Koshikawa S."/>
            <person name="Sagara H."/>
            <person name="Miura T."/>
            <person name="Yokobori S."/>
            <person name="Miyagawa K."/>
            <person name="Suzuki Y."/>
            <person name="Kubo T."/>
            <person name="Oyama M."/>
            <person name="Kohara Y."/>
            <person name="Fujiyama A."/>
            <person name="Arakawa K."/>
            <person name="Katayama T."/>
            <person name="Toyoda A."/>
            <person name="Kunieda T."/>
        </authorList>
    </citation>
    <scope>NUCLEOTIDE SEQUENCE [LARGE SCALE GENOMIC DNA]</scope>
    <source>
        <strain evidence="2 3">YOKOZUNA-1</strain>
    </source>
</reference>
<protein>
    <recommendedName>
        <fullName evidence="4">Secreted protein</fullName>
    </recommendedName>
</protein>
<keyword evidence="1" id="KW-0732">Signal</keyword>
<accession>A0A1D1UIB6</accession>
<name>A0A1D1UIB6_RAMVA</name>
<evidence type="ECO:0008006" key="4">
    <source>
        <dbReference type="Google" id="ProtNLM"/>
    </source>
</evidence>